<dbReference type="AlphaFoldDB" id="A0A5P1EQN0"/>
<feature type="region of interest" description="Disordered" evidence="1">
    <location>
        <begin position="67"/>
        <end position="149"/>
    </location>
</feature>
<dbReference type="PANTHER" id="PTHR10336:SF204">
    <property type="entry name" value="PHOSPHOINOSITIDE PHOSPHOLIPASE C 4-RELATED"/>
    <property type="match status" value="1"/>
</dbReference>
<feature type="compositionally biased region" description="Acidic residues" evidence="1">
    <location>
        <begin position="139"/>
        <end position="149"/>
    </location>
</feature>
<dbReference type="Proteomes" id="UP000243459">
    <property type="component" value="Chromosome 6"/>
</dbReference>
<dbReference type="GO" id="GO:0048015">
    <property type="term" value="P:phosphatidylinositol-mediated signaling"/>
    <property type="evidence" value="ECO:0007669"/>
    <property type="project" value="TreeGrafter"/>
</dbReference>
<feature type="domain" description="C2" evidence="2">
    <location>
        <begin position="1"/>
        <end position="68"/>
    </location>
</feature>
<evidence type="ECO:0000313" key="3">
    <source>
        <dbReference type="EMBL" id="ONK67427.1"/>
    </source>
</evidence>
<dbReference type="SUPFAM" id="SSF49562">
    <property type="entry name" value="C2 domain (Calcium/lipid-binding domain, CaLB)"/>
    <property type="match status" value="1"/>
</dbReference>
<feature type="compositionally biased region" description="Basic and acidic residues" evidence="1">
    <location>
        <begin position="102"/>
        <end position="116"/>
    </location>
</feature>
<protein>
    <recommendedName>
        <fullName evidence="2">C2 domain-containing protein</fullName>
    </recommendedName>
</protein>
<dbReference type="PROSITE" id="PS50004">
    <property type="entry name" value="C2"/>
    <property type="match status" value="1"/>
</dbReference>
<organism evidence="3 4">
    <name type="scientific">Asparagus officinalis</name>
    <name type="common">Garden asparagus</name>
    <dbReference type="NCBI Taxonomy" id="4686"/>
    <lineage>
        <taxon>Eukaryota</taxon>
        <taxon>Viridiplantae</taxon>
        <taxon>Streptophyta</taxon>
        <taxon>Embryophyta</taxon>
        <taxon>Tracheophyta</taxon>
        <taxon>Spermatophyta</taxon>
        <taxon>Magnoliopsida</taxon>
        <taxon>Liliopsida</taxon>
        <taxon>Asparagales</taxon>
        <taxon>Asparagaceae</taxon>
        <taxon>Asparagoideae</taxon>
        <taxon>Asparagus</taxon>
    </lineage>
</organism>
<evidence type="ECO:0000313" key="4">
    <source>
        <dbReference type="Proteomes" id="UP000243459"/>
    </source>
</evidence>
<dbReference type="GO" id="GO:0004435">
    <property type="term" value="F:phosphatidylinositol-4,5-bisphosphate phospholipase C activity"/>
    <property type="evidence" value="ECO:0007669"/>
    <property type="project" value="TreeGrafter"/>
</dbReference>
<dbReference type="Pfam" id="PF00168">
    <property type="entry name" value="C2"/>
    <property type="match status" value="1"/>
</dbReference>
<dbReference type="PANTHER" id="PTHR10336">
    <property type="entry name" value="PHOSPHOINOSITIDE-SPECIFIC PHOSPHOLIPASE C FAMILY PROTEIN"/>
    <property type="match status" value="1"/>
</dbReference>
<proteinExistence type="predicted"/>
<dbReference type="EMBL" id="CM007386">
    <property type="protein sequence ID" value="ONK67427.1"/>
    <property type="molecule type" value="Genomic_DNA"/>
</dbReference>
<keyword evidence="4" id="KW-1185">Reference proteome</keyword>
<dbReference type="GO" id="GO:0005886">
    <property type="term" value="C:plasma membrane"/>
    <property type="evidence" value="ECO:0007669"/>
    <property type="project" value="TreeGrafter"/>
</dbReference>
<name>A0A5P1EQN0_ASPOF</name>
<evidence type="ECO:0000256" key="1">
    <source>
        <dbReference type="SAM" id="MobiDB-lite"/>
    </source>
</evidence>
<dbReference type="InterPro" id="IPR001192">
    <property type="entry name" value="PI-PLC_fam"/>
</dbReference>
<evidence type="ECO:0000259" key="2">
    <source>
        <dbReference type="PROSITE" id="PS50004"/>
    </source>
</evidence>
<dbReference type="InterPro" id="IPR000008">
    <property type="entry name" value="C2_dom"/>
</dbReference>
<dbReference type="GO" id="GO:0051209">
    <property type="term" value="P:release of sequestered calcium ion into cytosol"/>
    <property type="evidence" value="ECO:0007669"/>
    <property type="project" value="TreeGrafter"/>
</dbReference>
<dbReference type="InterPro" id="IPR035892">
    <property type="entry name" value="C2_domain_sf"/>
</dbReference>
<accession>A0A5P1EQN0</accession>
<dbReference type="Gramene" id="ONK67427">
    <property type="protein sequence ID" value="ONK67427"/>
    <property type="gene ID" value="A4U43_C06F20140"/>
</dbReference>
<sequence>MKKTKTIEDNWALVWNEEFDFQLRVPELALLQVEVHEYDMSDKDDFGGKTCLPVLELRLGIRCVPLLDHKGNKPLGLRSSGRGRDEEEQSPRLFGVSIGSKLARDDGSGDPIKRTSSDPGPNVKSEPLDSGPDPRSEGDNEGLDEEGRQ</sequence>
<gene>
    <name evidence="3" type="ORF">A4U43_C06F20140</name>
</gene>
<reference evidence="4" key="1">
    <citation type="journal article" date="2017" name="Nat. Commun.">
        <title>The asparagus genome sheds light on the origin and evolution of a young Y chromosome.</title>
        <authorList>
            <person name="Harkess A."/>
            <person name="Zhou J."/>
            <person name="Xu C."/>
            <person name="Bowers J.E."/>
            <person name="Van der Hulst R."/>
            <person name="Ayyampalayam S."/>
            <person name="Mercati F."/>
            <person name="Riccardi P."/>
            <person name="McKain M.R."/>
            <person name="Kakrana A."/>
            <person name="Tang H."/>
            <person name="Ray J."/>
            <person name="Groenendijk J."/>
            <person name="Arikit S."/>
            <person name="Mathioni S.M."/>
            <person name="Nakano M."/>
            <person name="Shan H."/>
            <person name="Telgmann-Rauber A."/>
            <person name="Kanno A."/>
            <person name="Yue Z."/>
            <person name="Chen H."/>
            <person name="Li W."/>
            <person name="Chen Y."/>
            <person name="Xu X."/>
            <person name="Zhang Y."/>
            <person name="Luo S."/>
            <person name="Chen H."/>
            <person name="Gao J."/>
            <person name="Mao Z."/>
            <person name="Pires J.C."/>
            <person name="Luo M."/>
            <person name="Kudrna D."/>
            <person name="Wing R.A."/>
            <person name="Meyers B.C."/>
            <person name="Yi K."/>
            <person name="Kong H."/>
            <person name="Lavrijsen P."/>
            <person name="Sunseri F."/>
            <person name="Falavigna A."/>
            <person name="Ye Y."/>
            <person name="Leebens-Mack J.H."/>
            <person name="Chen G."/>
        </authorList>
    </citation>
    <scope>NUCLEOTIDE SEQUENCE [LARGE SCALE GENOMIC DNA]</scope>
    <source>
        <strain evidence="4">cv. DH0086</strain>
    </source>
</reference>
<dbReference type="Gene3D" id="2.60.40.150">
    <property type="entry name" value="C2 domain"/>
    <property type="match status" value="1"/>
</dbReference>
<dbReference type="CDD" id="cd00275">
    <property type="entry name" value="C2_PLC_like"/>
    <property type="match status" value="1"/>
</dbReference>